<dbReference type="STRING" id="35525.A0A165A620"/>
<dbReference type="GO" id="GO:0046872">
    <property type="term" value="F:metal ion binding"/>
    <property type="evidence" value="ECO:0007669"/>
    <property type="project" value="UniProtKB-KW"/>
</dbReference>
<dbReference type="Gene3D" id="1.10.4080.10">
    <property type="entry name" value="ADP-ribosylation/Crystallin J1"/>
    <property type="match status" value="1"/>
</dbReference>
<sequence length="599" mass="67918">MGNVIGNASPVEKDEGTEEWLKDIQENRILDFSRKVTHSQFLKHIRQEYTEACLNDLPWSILENVNLYRQVNGSFNNISSLSTNLPLRIPHLTHVNLSYNSLAELPSSIALLFHLKELLLRGNRLVFLPEEVCLLPELEMLDVSYNQLQSLPKGIGKLQKLTKLNVSHNFLRSIPCSLGLNPHLCVLVANNNMCTNPPQEVCNNSNELLFYLHKHAPEVLCSRNRNQFPRIRSNVARSQLDDDVRTQNVASYVQTLTQTSKPASRAKTPLVFPTHGTKWSPDDLRDKIIGLVYGAVLGDTLGVATEYLMADEINFYYGDGRLDHHTIVQDEHRSHFQRGKTTCVSDFALLIFDSILRWSGVLDELELARCLLDYSTKGIKDLNSEPLITSSVVNRLLSQERFLQDPHGIARETAQLFNEAICEDLHALPMAIMSGLPQFYNLSEVQSNATRVCRTTHNHDRVVKSASLLASMVALILQGCEMDHVNKTTDIHIFPDREKTNISELANDRTWEEKDELDRVISAAYFCLEEKEPHFEMMLRKVLFLGGQSRIYGTVCGSILGCRSGYACMPARWIEGIHSSVTEWLNERLNHLLDMMGLP</sequence>
<dbReference type="SMART" id="SM00364">
    <property type="entry name" value="LRR_BAC"/>
    <property type="match status" value="4"/>
</dbReference>
<dbReference type="SMART" id="SM00369">
    <property type="entry name" value="LRR_TYP"/>
    <property type="match status" value="4"/>
</dbReference>
<dbReference type="SUPFAM" id="SSF101478">
    <property type="entry name" value="ADP-ribosylglycohydrolase"/>
    <property type="match status" value="1"/>
</dbReference>
<dbReference type="InterPro" id="IPR032675">
    <property type="entry name" value="LRR_dom_sf"/>
</dbReference>
<evidence type="ECO:0000313" key="2">
    <source>
        <dbReference type="EMBL" id="KZS17219.1"/>
    </source>
</evidence>
<dbReference type="InterPro" id="IPR005502">
    <property type="entry name" value="Ribosyl_crysJ1"/>
</dbReference>
<gene>
    <name evidence="2" type="ORF">APZ42_016806</name>
</gene>
<dbReference type="InterPro" id="IPR003591">
    <property type="entry name" value="Leu-rich_rpt_typical-subtyp"/>
</dbReference>
<dbReference type="Gene3D" id="3.80.10.10">
    <property type="entry name" value="Ribonuclease Inhibitor"/>
    <property type="match status" value="1"/>
</dbReference>
<dbReference type="Pfam" id="PF13855">
    <property type="entry name" value="LRR_8"/>
    <property type="match status" value="1"/>
</dbReference>
<comment type="cofactor">
    <cofactor evidence="1">
        <name>Mg(2+)</name>
        <dbReference type="ChEBI" id="CHEBI:18420"/>
    </cofactor>
    <text evidence="1">Binds 2 magnesium ions per subunit.</text>
</comment>
<dbReference type="PANTHER" id="PTHR16222:SF28">
    <property type="entry name" value="ADP-RIBOSYLGLYCOHYDROLASE"/>
    <property type="match status" value="1"/>
</dbReference>
<keyword evidence="1" id="KW-0460">Magnesium</keyword>
<dbReference type="OrthoDB" id="2021138at2759"/>
<organism evidence="2 3">
    <name type="scientific">Daphnia magna</name>
    <dbReference type="NCBI Taxonomy" id="35525"/>
    <lineage>
        <taxon>Eukaryota</taxon>
        <taxon>Metazoa</taxon>
        <taxon>Ecdysozoa</taxon>
        <taxon>Arthropoda</taxon>
        <taxon>Crustacea</taxon>
        <taxon>Branchiopoda</taxon>
        <taxon>Diplostraca</taxon>
        <taxon>Cladocera</taxon>
        <taxon>Anomopoda</taxon>
        <taxon>Daphniidae</taxon>
        <taxon>Daphnia</taxon>
    </lineage>
</organism>
<evidence type="ECO:0000313" key="3">
    <source>
        <dbReference type="Proteomes" id="UP000076858"/>
    </source>
</evidence>
<dbReference type="Pfam" id="PF03747">
    <property type="entry name" value="ADP_ribosyl_GH"/>
    <property type="match status" value="1"/>
</dbReference>
<dbReference type="EMBL" id="LRGB01000642">
    <property type="protein sequence ID" value="KZS17219.1"/>
    <property type="molecule type" value="Genomic_DNA"/>
</dbReference>
<dbReference type="PANTHER" id="PTHR16222">
    <property type="entry name" value="ADP-RIBOSYLGLYCOHYDROLASE"/>
    <property type="match status" value="1"/>
</dbReference>
<reference evidence="2 3" key="1">
    <citation type="submission" date="2016-03" db="EMBL/GenBank/DDBJ databases">
        <title>EvidentialGene: Evidence-directed Construction of Genes on Genomes.</title>
        <authorList>
            <person name="Gilbert D.G."/>
            <person name="Choi J.-H."/>
            <person name="Mockaitis K."/>
            <person name="Colbourne J."/>
            <person name="Pfrender M."/>
        </authorList>
    </citation>
    <scope>NUCLEOTIDE SEQUENCE [LARGE SCALE GENOMIC DNA]</scope>
    <source>
        <strain evidence="2 3">Xinb3</strain>
        <tissue evidence="2">Complete organism</tissue>
    </source>
</reference>
<dbReference type="Proteomes" id="UP000076858">
    <property type="component" value="Unassembled WGS sequence"/>
</dbReference>
<dbReference type="InterPro" id="IPR001611">
    <property type="entry name" value="Leu-rich_rpt"/>
</dbReference>
<keyword evidence="3" id="KW-1185">Reference proteome</keyword>
<protein>
    <submittedName>
        <fullName evidence="2">Leucine-rich repeat-containing protein 10</fullName>
    </submittedName>
</protein>
<feature type="binding site" evidence="1">
    <location>
        <position position="342"/>
    </location>
    <ligand>
        <name>Mg(2+)</name>
        <dbReference type="ChEBI" id="CHEBI:18420"/>
        <label>1</label>
    </ligand>
</feature>
<dbReference type="InterPro" id="IPR050792">
    <property type="entry name" value="ADP-ribosylglycohydrolase"/>
</dbReference>
<keyword evidence="1" id="KW-0479">Metal-binding</keyword>
<evidence type="ECO:0000256" key="1">
    <source>
        <dbReference type="PIRSR" id="PIRSR605502-1"/>
    </source>
</evidence>
<proteinExistence type="predicted"/>
<dbReference type="AlphaFoldDB" id="A0A165A620"/>
<name>A0A165A620_9CRUS</name>
<accession>A0A165A620</accession>
<dbReference type="PROSITE" id="PS51450">
    <property type="entry name" value="LRR"/>
    <property type="match status" value="2"/>
</dbReference>
<dbReference type="SUPFAM" id="SSF52058">
    <property type="entry name" value="L domain-like"/>
    <property type="match status" value="1"/>
</dbReference>
<dbReference type="InterPro" id="IPR036705">
    <property type="entry name" value="Ribosyl_crysJ1_sf"/>
</dbReference>
<comment type="caution">
    <text evidence="2">The sequence shown here is derived from an EMBL/GenBank/DDBJ whole genome shotgun (WGS) entry which is preliminary data.</text>
</comment>